<proteinExistence type="predicted"/>
<comment type="caution">
    <text evidence="1">The sequence shown here is derived from an EMBL/GenBank/DDBJ whole genome shotgun (WGS) entry which is preliminary data.</text>
</comment>
<sequence>MSISNQTIRVYRIGATKVTCPFPFLPFLESWKLIIQKYPQARHCTLYEDDGVLNDSGEVEYKVHILPPKTNG</sequence>
<evidence type="ECO:0000313" key="1">
    <source>
        <dbReference type="EMBL" id="PSU31659.1"/>
    </source>
</evidence>
<organism evidence="1 2">
    <name type="scientific">Photobacterium lutimaris</name>
    <dbReference type="NCBI Taxonomy" id="388278"/>
    <lineage>
        <taxon>Bacteria</taxon>
        <taxon>Pseudomonadati</taxon>
        <taxon>Pseudomonadota</taxon>
        <taxon>Gammaproteobacteria</taxon>
        <taxon>Vibrionales</taxon>
        <taxon>Vibrionaceae</taxon>
        <taxon>Photobacterium</taxon>
    </lineage>
</organism>
<gene>
    <name evidence="1" type="ORF">C9I99_20955</name>
</gene>
<dbReference type="Proteomes" id="UP000241222">
    <property type="component" value="Unassembled WGS sequence"/>
</dbReference>
<name>A0A2T3ITG8_9GAMM</name>
<reference evidence="1 2" key="1">
    <citation type="submission" date="2018-03" db="EMBL/GenBank/DDBJ databases">
        <title>Whole genome sequencing of Histamine producing bacteria.</title>
        <authorList>
            <person name="Butler K."/>
        </authorList>
    </citation>
    <scope>NUCLEOTIDE SEQUENCE [LARGE SCALE GENOMIC DNA]</scope>
    <source>
        <strain evidence="1 2">JCM 13586</strain>
    </source>
</reference>
<dbReference type="EMBL" id="PYMH01000013">
    <property type="protein sequence ID" value="PSU31659.1"/>
    <property type="molecule type" value="Genomic_DNA"/>
</dbReference>
<dbReference type="AlphaFoldDB" id="A0A2T3ITG8"/>
<evidence type="ECO:0000313" key="2">
    <source>
        <dbReference type="Proteomes" id="UP000241222"/>
    </source>
</evidence>
<protein>
    <submittedName>
        <fullName evidence="1">Uncharacterized protein</fullName>
    </submittedName>
</protein>
<accession>A0A2T3ITG8</accession>
<keyword evidence="2" id="KW-1185">Reference proteome</keyword>